<gene>
    <name evidence="2" type="ORF">GGR16_002607</name>
</gene>
<dbReference type="EMBL" id="JACIEN010000003">
    <property type="protein sequence ID" value="MBB4017573.1"/>
    <property type="molecule type" value="Genomic_DNA"/>
</dbReference>
<keyword evidence="3" id="KW-1185">Reference proteome</keyword>
<evidence type="ECO:0000313" key="2">
    <source>
        <dbReference type="EMBL" id="MBB4017573.1"/>
    </source>
</evidence>
<proteinExistence type="predicted"/>
<reference evidence="2 3" key="1">
    <citation type="submission" date="2020-08" db="EMBL/GenBank/DDBJ databases">
        <title>Genomic Encyclopedia of Type Strains, Phase IV (KMG-IV): sequencing the most valuable type-strain genomes for metagenomic binning, comparative biology and taxonomic classification.</title>
        <authorList>
            <person name="Goeker M."/>
        </authorList>
    </citation>
    <scope>NUCLEOTIDE SEQUENCE [LARGE SCALE GENOMIC DNA]</scope>
    <source>
        <strain evidence="2 3">DSM 103737</strain>
    </source>
</reference>
<evidence type="ECO:0000256" key="1">
    <source>
        <dbReference type="SAM" id="Phobius"/>
    </source>
</evidence>
<protein>
    <submittedName>
        <fullName evidence="2">Uncharacterized protein</fullName>
    </submittedName>
</protein>
<sequence length="79" mass="9148">MTAALAWLWGKAKDFAIWIGIAVALLVTIVVEARRAGAYKERLAQREKTDAMREKWDEVDRERVDFDASLGRLRDRSKR</sequence>
<evidence type="ECO:0000313" key="3">
    <source>
        <dbReference type="Proteomes" id="UP000577362"/>
    </source>
</evidence>
<dbReference type="RefSeq" id="WP_019403035.1">
    <property type="nucleotide sequence ID" value="NZ_JACIEN010000003.1"/>
</dbReference>
<name>A0A840BYD2_9HYPH</name>
<dbReference type="AlphaFoldDB" id="A0A840BYD2"/>
<keyword evidence="1" id="KW-0812">Transmembrane</keyword>
<keyword evidence="1" id="KW-0472">Membrane</keyword>
<feature type="transmembrane region" description="Helical" evidence="1">
    <location>
        <begin position="15"/>
        <end position="33"/>
    </location>
</feature>
<dbReference type="Proteomes" id="UP000577362">
    <property type="component" value="Unassembled WGS sequence"/>
</dbReference>
<comment type="caution">
    <text evidence="2">The sequence shown here is derived from an EMBL/GenBank/DDBJ whole genome shotgun (WGS) entry which is preliminary data.</text>
</comment>
<accession>A0A840BYD2</accession>
<keyword evidence="1" id="KW-1133">Transmembrane helix</keyword>
<organism evidence="2 3">
    <name type="scientific">Chelatococcus caeni</name>
    <dbReference type="NCBI Taxonomy" id="1348468"/>
    <lineage>
        <taxon>Bacteria</taxon>
        <taxon>Pseudomonadati</taxon>
        <taxon>Pseudomonadota</taxon>
        <taxon>Alphaproteobacteria</taxon>
        <taxon>Hyphomicrobiales</taxon>
        <taxon>Chelatococcaceae</taxon>
        <taxon>Chelatococcus</taxon>
    </lineage>
</organism>